<dbReference type="Proteomes" id="UP000244338">
    <property type="component" value="Unassembled WGS sequence"/>
</dbReference>
<evidence type="ECO:0000259" key="1">
    <source>
        <dbReference type="Pfam" id="PF05598"/>
    </source>
</evidence>
<reference evidence="4" key="1">
    <citation type="journal article" date="2018" name="Sci. Rep.">
        <title>Lignite coal burning seam in the remote Altai Mountains harbors a hydrogen-driven thermophilic microbial community.</title>
        <authorList>
            <person name="Kadnikov V.V."/>
            <person name="Mardanov A.V."/>
            <person name="Ivasenko D.A."/>
            <person name="Antsiferov D.V."/>
            <person name="Beletsky A.V."/>
            <person name="Karnachuk O.V."/>
            <person name="Ravin N.V."/>
        </authorList>
    </citation>
    <scope>NUCLEOTIDE SEQUENCE [LARGE SCALE GENOMIC DNA]</scope>
</reference>
<dbReference type="AlphaFoldDB" id="A0A2R6Y5D7"/>
<dbReference type="Pfam" id="PF05598">
    <property type="entry name" value="DUF772"/>
    <property type="match status" value="1"/>
</dbReference>
<evidence type="ECO:0000313" key="3">
    <source>
        <dbReference type="EMBL" id="PTQ57884.1"/>
    </source>
</evidence>
<accession>A0A2R6Y5D7</accession>
<feature type="domain" description="Transposase InsH N-terminal" evidence="1">
    <location>
        <begin position="15"/>
        <end position="107"/>
    </location>
</feature>
<feature type="domain" description="Transposase DDE" evidence="2">
    <location>
        <begin position="151"/>
        <end position="205"/>
    </location>
</feature>
<dbReference type="Pfam" id="PF13751">
    <property type="entry name" value="DDE_Tnp_1_6"/>
    <property type="match status" value="1"/>
</dbReference>
<evidence type="ECO:0000259" key="2">
    <source>
        <dbReference type="Pfam" id="PF13751"/>
    </source>
</evidence>
<dbReference type="EMBL" id="PEBX01000001">
    <property type="protein sequence ID" value="PTQ57884.1"/>
    <property type="molecule type" value="Genomic_DNA"/>
</dbReference>
<organism evidence="3 4">
    <name type="scientific">Candidatus Carbonibacillus altaicus</name>
    <dbReference type="NCBI Taxonomy" id="2163959"/>
    <lineage>
        <taxon>Bacteria</taxon>
        <taxon>Bacillati</taxon>
        <taxon>Bacillota</taxon>
        <taxon>Bacilli</taxon>
        <taxon>Bacillales</taxon>
        <taxon>Candidatus Carbonibacillus</taxon>
    </lineage>
</organism>
<proteinExistence type="predicted"/>
<protein>
    <submittedName>
        <fullName evidence="3">Transposase</fullName>
    </submittedName>
</protein>
<evidence type="ECO:0000313" key="4">
    <source>
        <dbReference type="Proteomes" id="UP000244338"/>
    </source>
</evidence>
<comment type="caution">
    <text evidence="3">The sequence shown here is derived from an EMBL/GenBank/DDBJ whole genome shotgun (WGS) entry which is preliminary data.</text>
</comment>
<sequence length="219" mass="24853">MYILQGNLFSFEELMDLEPKQKYHALFAALDLTPFVKELRKSSPLGRKGRDTESMLRALLAGLCEEIPTFTKLVSRLKSDLRLRYYCGFGIDEEPPSVSTFSRFFQRLTNQRFALENQAQAIIPLNLRRAKEPPEGITFQGTPICSAGFSMTYWEAIRGQKHSRVERTFSLLKERLGANDLTVRGIKKVVTAQYLSCTAILLSRIAVHFLNKAEKGQAA</sequence>
<dbReference type="InterPro" id="IPR008490">
    <property type="entry name" value="Transposase_InsH_N"/>
</dbReference>
<name>A0A2R6Y5D7_9BACL</name>
<dbReference type="InterPro" id="IPR025668">
    <property type="entry name" value="Tnp_DDE_dom"/>
</dbReference>
<gene>
    <name evidence="3" type="ORF">BSOLF_0395</name>
</gene>